<evidence type="ECO:0000256" key="2">
    <source>
        <dbReference type="ARBA" id="ARBA00008699"/>
    </source>
</evidence>
<evidence type="ECO:0000256" key="3">
    <source>
        <dbReference type="ARBA" id="ARBA00018191"/>
    </source>
</evidence>
<protein>
    <recommendedName>
        <fullName evidence="3">NADH dehydrogenase [ubiquinone] 1 alpha subcomplex subunit 11</fullName>
    </recommendedName>
    <alternativeName>
        <fullName evidence="9">Complex I-B14.7</fullName>
    </alternativeName>
    <alternativeName>
        <fullName evidence="10">NADH-ubiquinone oxidoreductase subunit B14.7</fullName>
    </alternativeName>
</protein>
<keyword evidence="4" id="KW-0812">Transmembrane</keyword>
<evidence type="ECO:0000256" key="7">
    <source>
        <dbReference type="ARBA" id="ARBA00023128"/>
    </source>
</evidence>
<evidence type="ECO:0000256" key="1">
    <source>
        <dbReference type="ARBA" id="ARBA00004292"/>
    </source>
</evidence>
<dbReference type="PANTHER" id="PTHR21382:SF1">
    <property type="entry name" value="NADH DEHYDROGENASE [UBIQUINONE] 1 ALPHA SUBCOMPLEX SUBUNIT 11"/>
    <property type="match status" value="1"/>
</dbReference>
<dbReference type="InterPro" id="IPR039205">
    <property type="entry name" value="NDUFA11"/>
</dbReference>
<dbReference type="GO" id="GO:0005743">
    <property type="term" value="C:mitochondrial inner membrane"/>
    <property type="evidence" value="ECO:0007669"/>
    <property type="project" value="UniProtKB-SubCell"/>
</dbReference>
<evidence type="ECO:0000256" key="6">
    <source>
        <dbReference type="ARBA" id="ARBA00022989"/>
    </source>
</evidence>
<evidence type="ECO:0000256" key="5">
    <source>
        <dbReference type="ARBA" id="ARBA00022792"/>
    </source>
</evidence>
<accession>A0A210PGE8</accession>
<keyword evidence="7" id="KW-0496">Mitochondrion</keyword>
<keyword evidence="8" id="KW-0472">Membrane</keyword>
<evidence type="ECO:0000313" key="12">
    <source>
        <dbReference type="Proteomes" id="UP000242188"/>
    </source>
</evidence>
<keyword evidence="12" id="KW-1185">Reference proteome</keyword>
<evidence type="ECO:0000256" key="10">
    <source>
        <dbReference type="ARBA" id="ARBA00031497"/>
    </source>
</evidence>
<dbReference type="PANTHER" id="PTHR21382">
    <property type="entry name" value="NADH-UBIQUINONE OXIDOREDUCTASE SUBUNIT"/>
    <property type="match status" value="1"/>
</dbReference>
<name>A0A210PGE8_MIZYE</name>
<keyword evidence="5" id="KW-0999">Mitochondrion inner membrane</keyword>
<dbReference type="EMBL" id="NEDP02076721">
    <property type="protein sequence ID" value="OWF35555.1"/>
    <property type="molecule type" value="Genomic_DNA"/>
</dbReference>
<dbReference type="GO" id="GO:0045271">
    <property type="term" value="C:respiratory chain complex I"/>
    <property type="evidence" value="ECO:0007669"/>
    <property type="project" value="InterPro"/>
</dbReference>
<dbReference type="Proteomes" id="UP000242188">
    <property type="component" value="Unassembled WGS sequence"/>
</dbReference>
<comment type="similarity">
    <text evidence="2">Belongs to the complex I NDUFA11 subunit family.</text>
</comment>
<evidence type="ECO:0000313" key="11">
    <source>
        <dbReference type="EMBL" id="OWF35555.1"/>
    </source>
</evidence>
<reference evidence="11 12" key="1">
    <citation type="journal article" date="2017" name="Nat. Ecol. Evol.">
        <title>Scallop genome provides insights into evolution of bilaterian karyotype and development.</title>
        <authorList>
            <person name="Wang S."/>
            <person name="Zhang J."/>
            <person name="Jiao W."/>
            <person name="Li J."/>
            <person name="Xun X."/>
            <person name="Sun Y."/>
            <person name="Guo X."/>
            <person name="Huan P."/>
            <person name="Dong B."/>
            <person name="Zhang L."/>
            <person name="Hu X."/>
            <person name="Sun X."/>
            <person name="Wang J."/>
            <person name="Zhao C."/>
            <person name="Wang Y."/>
            <person name="Wang D."/>
            <person name="Huang X."/>
            <person name="Wang R."/>
            <person name="Lv J."/>
            <person name="Li Y."/>
            <person name="Zhang Z."/>
            <person name="Liu B."/>
            <person name="Lu W."/>
            <person name="Hui Y."/>
            <person name="Liang J."/>
            <person name="Zhou Z."/>
            <person name="Hou R."/>
            <person name="Li X."/>
            <person name="Liu Y."/>
            <person name="Li H."/>
            <person name="Ning X."/>
            <person name="Lin Y."/>
            <person name="Zhao L."/>
            <person name="Xing Q."/>
            <person name="Dou J."/>
            <person name="Li Y."/>
            <person name="Mao J."/>
            <person name="Guo H."/>
            <person name="Dou H."/>
            <person name="Li T."/>
            <person name="Mu C."/>
            <person name="Jiang W."/>
            <person name="Fu Q."/>
            <person name="Fu X."/>
            <person name="Miao Y."/>
            <person name="Liu J."/>
            <person name="Yu Q."/>
            <person name="Li R."/>
            <person name="Liao H."/>
            <person name="Li X."/>
            <person name="Kong Y."/>
            <person name="Jiang Z."/>
            <person name="Chourrout D."/>
            <person name="Li R."/>
            <person name="Bao Z."/>
        </authorList>
    </citation>
    <scope>NUCLEOTIDE SEQUENCE [LARGE SCALE GENOMIC DNA]</scope>
    <source>
        <strain evidence="11 12">PY_sf001</strain>
    </source>
</reference>
<keyword evidence="6" id="KW-1133">Transmembrane helix</keyword>
<organism evidence="11 12">
    <name type="scientific">Mizuhopecten yessoensis</name>
    <name type="common">Japanese scallop</name>
    <name type="synonym">Patinopecten yessoensis</name>
    <dbReference type="NCBI Taxonomy" id="6573"/>
    <lineage>
        <taxon>Eukaryota</taxon>
        <taxon>Metazoa</taxon>
        <taxon>Spiralia</taxon>
        <taxon>Lophotrochozoa</taxon>
        <taxon>Mollusca</taxon>
        <taxon>Bivalvia</taxon>
        <taxon>Autobranchia</taxon>
        <taxon>Pteriomorphia</taxon>
        <taxon>Pectinida</taxon>
        <taxon>Pectinoidea</taxon>
        <taxon>Pectinidae</taxon>
        <taxon>Mizuhopecten</taxon>
    </lineage>
</organism>
<gene>
    <name evidence="11" type="ORF">KP79_PYT08398</name>
</gene>
<proteinExistence type="inferred from homology"/>
<comment type="subcellular location">
    <subcellularLocation>
        <location evidence="1">Mitochondrion inner membrane</location>
        <topology evidence="1">Multi-pass membrane protein</topology>
        <orientation evidence="1">Matrix side</orientation>
    </subcellularLocation>
</comment>
<dbReference type="GO" id="GO:0006120">
    <property type="term" value="P:mitochondrial electron transport, NADH to ubiquinone"/>
    <property type="evidence" value="ECO:0007669"/>
    <property type="project" value="InterPro"/>
</dbReference>
<evidence type="ECO:0000256" key="4">
    <source>
        <dbReference type="ARBA" id="ARBA00022692"/>
    </source>
</evidence>
<dbReference type="OrthoDB" id="10557232at2759"/>
<dbReference type="AlphaFoldDB" id="A0A210PGE8"/>
<sequence>MEGEEKQSEDPNTLKEFISKRNWEKDWHIIWTVPDGERTEEKATTAVVYASAIGVTSGLFRASLGPTAATSLGLIPKLGVFGAVLGPNIVAAATFVYVTSYAAQVRGKSEAHNHAFGGAAAGAILGFKHKSLLKIAQRSIWLGVAGVLASQLTTLPGFQEIIKAPTGKQLYVLGGRRWKTPTNLEHK</sequence>
<keyword evidence="11" id="KW-0830">Ubiquinone</keyword>
<evidence type="ECO:0000256" key="8">
    <source>
        <dbReference type="ARBA" id="ARBA00023136"/>
    </source>
</evidence>
<comment type="caution">
    <text evidence="11">The sequence shown here is derived from an EMBL/GenBank/DDBJ whole genome shotgun (WGS) entry which is preliminary data.</text>
</comment>
<evidence type="ECO:0000256" key="9">
    <source>
        <dbReference type="ARBA" id="ARBA00030608"/>
    </source>
</evidence>